<evidence type="ECO:0000313" key="6">
    <source>
        <dbReference type="EMBL" id="GFC80723.1"/>
    </source>
</evidence>
<comment type="subcellular location">
    <subcellularLocation>
        <location evidence="1">Membrane</location>
        <topology evidence="1">Single-pass membrane protein</topology>
    </subcellularLocation>
</comment>
<evidence type="ECO:0000256" key="2">
    <source>
        <dbReference type="ARBA" id="ARBA00022692"/>
    </source>
</evidence>
<dbReference type="GO" id="GO:0055085">
    <property type="term" value="P:transmembrane transport"/>
    <property type="evidence" value="ECO:0007669"/>
    <property type="project" value="InterPro"/>
</dbReference>
<accession>A0A699R3Y5</accession>
<reference evidence="6" key="1">
    <citation type="journal article" date="2019" name="Sci. Rep.">
        <title>Draft genome of Tanacetum cinerariifolium, the natural source of mosquito coil.</title>
        <authorList>
            <person name="Yamashiro T."/>
            <person name="Shiraishi A."/>
            <person name="Satake H."/>
            <person name="Nakayama K."/>
        </authorList>
    </citation>
    <scope>NUCLEOTIDE SEQUENCE</scope>
</reference>
<dbReference type="AlphaFoldDB" id="A0A699R3Y5"/>
<keyword evidence="4" id="KW-0472">Membrane</keyword>
<keyword evidence="3" id="KW-1133">Transmembrane helix</keyword>
<keyword evidence="2" id="KW-0812">Transmembrane</keyword>
<dbReference type="InterPro" id="IPR006260">
    <property type="entry name" value="TonB/TolA_C"/>
</dbReference>
<feature type="non-terminal residue" evidence="6">
    <location>
        <position position="143"/>
    </location>
</feature>
<dbReference type="NCBIfam" id="TIGR01352">
    <property type="entry name" value="tonB_Cterm"/>
    <property type="match status" value="1"/>
</dbReference>
<evidence type="ECO:0000259" key="5">
    <source>
        <dbReference type="PROSITE" id="PS52015"/>
    </source>
</evidence>
<organism evidence="6">
    <name type="scientific">Tanacetum cinerariifolium</name>
    <name type="common">Dalmatian daisy</name>
    <name type="synonym">Chrysanthemum cinerariifolium</name>
    <dbReference type="NCBI Taxonomy" id="118510"/>
    <lineage>
        <taxon>Eukaryota</taxon>
        <taxon>Viridiplantae</taxon>
        <taxon>Streptophyta</taxon>
        <taxon>Embryophyta</taxon>
        <taxon>Tracheophyta</taxon>
        <taxon>Spermatophyta</taxon>
        <taxon>Magnoliopsida</taxon>
        <taxon>eudicotyledons</taxon>
        <taxon>Gunneridae</taxon>
        <taxon>Pentapetalae</taxon>
        <taxon>asterids</taxon>
        <taxon>campanulids</taxon>
        <taxon>Asterales</taxon>
        <taxon>Asteraceae</taxon>
        <taxon>Asteroideae</taxon>
        <taxon>Anthemideae</taxon>
        <taxon>Anthemidinae</taxon>
        <taxon>Tanacetum</taxon>
    </lineage>
</organism>
<protein>
    <recommendedName>
        <fullName evidence="5">TonB C-terminal domain-containing protein</fullName>
    </recommendedName>
</protein>
<dbReference type="EMBL" id="BKCJ011076419">
    <property type="protein sequence ID" value="GFC80723.1"/>
    <property type="molecule type" value="Genomic_DNA"/>
</dbReference>
<dbReference type="Gene3D" id="3.30.1150.10">
    <property type="match status" value="1"/>
</dbReference>
<dbReference type="Pfam" id="PF03544">
    <property type="entry name" value="TonB_C"/>
    <property type="match status" value="1"/>
</dbReference>
<evidence type="ECO:0000256" key="1">
    <source>
        <dbReference type="ARBA" id="ARBA00004167"/>
    </source>
</evidence>
<evidence type="ECO:0000256" key="3">
    <source>
        <dbReference type="ARBA" id="ARBA00022989"/>
    </source>
</evidence>
<dbReference type="InterPro" id="IPR037682">
    <property type="entry name" value="TonB_C"/>
</dbReference>
<evidence type="ECO:0000256" key="4">
    <source>
        <dbReference type="ARBA" id="ARBA00023136"/>
    </source>
</evidence>
<dbReference type="PROSITE" id="PS52015">
    <property type="entry name" value="TONB_CTD"/>
    <property type="match status" value="1"/>
</dbReference>
<feature type="domain" description="TonB C-terminal" evidence="5">
    <location>
        <begin position="70"/>
        <end position="143"/>
    </location>
</feature>
<dbReference type="GO" id="GO:0016020">
    <property type="term" value="C:membrane"/>
    <property type="evidence" value="ECO:0007669"/>
    <property type="project" value="UniProtKB-SubCell"/>
</dbReference>
<gene>
    <name evidence="6" type="ORF">Tci_852693</name>
</gene>
<name>A0A699R3Y5_TANCI</name>
<dbReference type="SUPFAM" id="SSF74653">
    <property type="entry name" value="TolA/TonB C-terminal domain"/>
    <property type="match status" value="1"/>
</dbReference>
<comment type="caution">
    <text evidence="6">The sequence shown here is derived from an EMBL/GenBank/DDBJ whole genome shotgun (WGS) entry which is preliminary data.</text>
</comment>
<proteinExistence type="predicted"/>
<sequence>MSLLTNAFPTSFDDLLFEGRNQAYGAYQLRQDYNSHVRKALGLMMGLCAVLTIGGATWHRLHPADLPGGGGQQAIVNAIQKAFRYPAVDLRNQVEGRVFAKFTVDENGGLTDVEVVKGLSGTIDAETIRAIKTLPKFIPGKQN</sequence>